<name>A0A8J2JN02_9HEXA</name>
<comment type="caution">
    <text evidence="2">The sequence shown here is derived from an EMBL/GenBank/DDBJ whole genome shotgun (WGS) entry which is preliminary data.</text>
</comment>
<keyword evidence="1" id="KW-1133">Transmembrane helix</keyword>
<evidence type="ECO:0000313" key="2">
    <source>
        <dbReference type="EMBL" id="CAG7721902.1"/>
    </source>
</evidence>
<evidence type="ECO:0000313" key="3">
    <source>
        <dbReference type="Proteomes" id="UP000708208"/>
    </source>
</evidence>
<reference evidence="2" key="1">
    <citation type="submission" date="2021-06" db="EMBL/GenBank/DDBJ databases">
        <authorList>
            <person name="Hodson N. C."/>
            <person name="Mongue J. A."/>
            <person name="Jaron S. K."/>
        </authorList>
    </citation>
    <scope>NUCLEOTIDE SEQUENCE</scope>
</reference>
<feature type="transmembrane region" description="Helical" evidence="1">
    <location>
        <begin position="49"/>
        <end position="71"/>
    </location>
</feature>
<sequence>MDDSYNCCSRSGTWAKAIGWLHIIGAIVILAAIFWAIYAGFLGNPPTRVISVAVASSVVLEVLNLIMGIVLLRGISNRNTSQIWDWLVSVIFCTVASAITIIAVCALEPSTKLIICSVLGLIVLLIMSALDFWTVNTHKKNLENSRTFVPLIEEDTM</sequence>
<organism evidence="2 3">
    <name type="scientific">Allacma fusca</name>
    <dbReference type="NCBI Taxonomy" id="39272"/>
    <lineage>
        <taxon>Eukaryota</taxon>
        <taxon>Metazoa</taxon>
        <taxon>Ecdysozoa</taxon>
        <taxon>Arthropoda</taxon>
        <taxon>Hexapoda</taxon>
        <taxon>Collembola</taxon>
        <taxon>Symphypleona</taxon>
        <taxon>Sminthuridae</taxon>
        <taxon>Allacma</taxon>
    </lineage>
</organism>
<keyword evidence="3" id="KW-1185">Reference proteome</keyword>
<feature type="transmembrane region" description="Helical" evidence="1">
    <location>
        <begin position="113"/>
        <end position="135"/>
    </location>
</feature>
<feature type="transmembrane region" description="Helical" evidence="1">
    <location>
        <begin position="20"/>
        <end position="42"/>
    </location>
</feature>
<keyword evidence="1" id="KW-0812">Transmembrane</keyword>
<keyword evidence="1" id="KW-0472">Membrane</keyword>
<proteinExistence type="predicted"/>
<dbReference type="Proteomes" id="UP000708208">
    <property type="component" value="Unassembled WGS sequence"/>
</dbReference>
<dbReference type="AlphaFoldDB" id="A0A8J2JN02"/>
<feature type="transmembrane region" description="Helical" evidence="1">
    <location>
        <begin position="83"/>
        <end position="106"/>
    </location>
</feature>
<evidence type="ECO:0000256" key="1">
    <source>
        <dbReference type="SAM" id="Phobius"/>
    </source>
</evidence>
<protein>
    <submittedName>
        <fullName evidence="2">Uncharacterized protein</fullName>
    </submittedName>
</protein>
<accession>A0A8J2JN02</accession>
<gene>
    <name evidence="2" type="ORF">AFUS01_LOCUS11088</name>
</gene>
<dbReference type="EMBL" id="CAJVCH010084234">
    <property type="protein sequence ID" value="CAG7721902.1"/>
    <property type="molecule type" value="Genomic_DNA"/>
</dbReference>